<reference evidence="2 3" key="1">
    <citation type="submission" date="2016-08" db="EMBL/GenBank/DDBJ databases">
        <title>Complete genome sequence of Spiroplasma helicoides TABS-2 (DSM 22551).</title>
        <authorList>
            <person name="Shen W.-Y."/>
            <person name="Lo W.-S."/>
            <person name="Lai Y.-C."/>
            <person name="Kuo C.-H."/>
        </authorList>
    </citation>
    <scope>NUCLEOTIDE SEQUENCE [LARGE SCALE GENOMIC DNA]</scope>
    <source>
        <strain evidence="2 3">TABS-2</strain>
    </source>
</reference>
<gene>
    <name evidence="2" type="primary">glk</name>
    <name evidence="2" type="ORF">SHELI_v1c01700</name>
</gene>
<dbReference type="SUPFAM" id="SSF53067">
    <property type="entry name" value="Actin-like ATPase domain"/>
    <property type="match status" value="1"/>
</dbReference>
<dbReference type="InterPro" id="IPR000600">
    <property type="entry name" value="ROK"/>
</dbReference>
<dbReference type="CDD" id="cd23763">
    <property type="entry name" value="ASKHA_ATPase_ROK"/>
    <property type="match status" value="1"/>
</dbReference>
<dbReference type="Proteomes" id="UP000094378">
    <property type="component" value="Chromosome"/>
</dbReference>
<comment type="similarity">
    <text evidence="1">Belongs to the ROK (NagC/XylR) family.</text>
</comment>
<dbReference type="PANTHER" id="PTHR18964:SF149">
    <property type="entry name" value="BIFUNCTIONAL UDP-N-ACETYLGLUCOSAMINE 2-EPIMERASE_N-ACETYLMANNOSAMINE KINASE"/>
    <property type="match status" value="1"/>
</dbReference>
<name>A0A1B3SJL9_9MOLU</name>
<protein>
    <submittedName>
        <fullName evidence="2">Glucokinase</fullName>
    </submittedName>
</protein>
<dbReference type="PANTHER" id="PTHR18964">
    <property type="entry name" value="ROK (REPRESSOR, ORF, KINASE) FAMILY"/>
    <property type="match status" value="1"/>
</dbReference>
<dbReference type="STRING" id="216938.SHELI_v1c01700"/>
<evidence type="ECO:0000313" key="2">
    <source>
        <dbReference type="EMBL" id="AOG60125.1"/>
    </source>
</evidence>
<accession>A0A1B3SJL9</accession>
<sequence length="284" mass="31501">MKIALDIGGTSIRIAKVFGEDIKDIEIYETNPNDFSKSFEQIKNYITKAKQEAELELIGICAPGPLDIYKGMILHTPNLPGWCQLNLVEVFKKEFSVKILFNNDANIAALGQAIIKKSKSLLYITVSTGVGAGLVIDGKIFNGFTGTACEIANALPNLDLGDETRSGIEFFGSGINIPLQLSKRGVDVKSAKEGFELLKQGNNETVNNYFKTLEDKFVQLFSTAIYFINPETFVVGGTVALFNQDFFNKIFERVWVVTKDIFYKTKFEFAEDLTKATLLGCVNQ</sequence>
<dbReference type="InterPro" id="IPR043129">
    <property type="entry name" value="ATPase_NBD"/>
</dbReference>
<keyword evidence="3" id="KW-1185">Reference proteome</keyword>
<dbReference type="EMBL" id="CP017015">
    <property type="protein sequence ID" value="AOG60125.1"/>
    <property type="molecule type" value="Genomic_DNA"/>
</dbReference>
<proteinExistence type="inferred from homology"/>
<dbReference type="GO" id="GO:0016301">
    <property type="term" value="F:kinase activity"/>
    <property type="evidence" value="ECO:0007669"/>
    <property type="project" value="UniProtKB-KW"/>
</dbReference>
<dbReference type="Gene3D" id="3.30.420.40">
    <property type="match status" value="2"/>
</dbReference>
<dbReference type="OrthoDB" id="9796533at2"/>
<keyword evidence="2" id="KW-0418">Kinase</keyword>
<organism evidence="2 3">
    <name type="scientific">Spiroplasma helicoides</name>
    <dbReference type="NCBI Taxonomy" id="216938"/>
    <lineage>
        <taxon>Bacteria</taxon>
        <taxon>Bacillati</taxon>
        <taxon>Mycoplasmatota</taxon>
        <taxon>Mollicutes</taxon>
        <taxon>Entomoplasmatales</taxon>
        <taxon>Spiroplasmataceae</taxon>
        <taxon>Spiroplasma</taxon>
    </lineage>
</organism>
<evidence type="ECO:0000256" key="1">
    <source>
        <dbReference type="ARBA" id="ARBA00006479"/>
    </source>
</evidence>
<dbReference type="KEGG" id="shj:SHELI_v1c01700"/>
<evidence type="ECO:0000313" key="3">
    <source>
        <dbReference type="Proteomes" id="UP000094378"/>
    </source>
</evidence>
<dbReference type="PATRIC" id="fig|216938.3.peg.170"/>
<dbReference type="Pfam" id="PF00480">
    <property type="entry name" value="ROK"/>
    <property type="match status" value="1"/>
</dbReference>
<dbReference type="AlphaFoldDB" id="A0A1B3SJL9"/>
<keyword evidence="2" id="KW-0808">Transferase</keyword>
<dbReference type="RefSeq" id="WP_069115901.1">
    <property type="nucleotide sequence ID" value="NZ_CP017015.1"/>
</dbReference>